<dbReference type="Gene3D" id="3.40.50.2000">
    <property type="entry name" value="Glycogen Phosphorylase B"/>
    <property type="match status" value="2"/>
</dbReference>
<dbReference type="InterPro" id="IPR050194">
    <property type="entry name" value="Glycosyltransferase_grp1"/>
</dbReference>
<evidence type="ECO:0000313" key="1">
    <source>
        <dbReference type="EMBL" id="QUS41097.1"/>
    </source>
</evidence>
<name>A0ABX8ABL7_9BRAD</name>
<keyword evidence="2" id="KW-1185">Reference proteome</keyword>
<evidence type="ECO:0000313" key="2">
    <source>
        <dbReference type="Proteomes" id="UP000682843"/>
    </source>
</evidence>
<dbReference type="CDD" id="cd03801">
    <property type="entry name" value="GT4_PimA-like"/>
    <property type="match status" value="1"/>
</dbReference>
<dbReference type="SUPFAM" id="SSF53756">
    <property type="entry name" value="UDP-Glycosyltransferase/glycogen phosphorylase"/>
    <property type="match status" value="1"/>
</dbReference>
<proteinExistence type="predicted"/>
<dbReference type="PANTHER" id="PTHR45947">
    <property type="entry name" value="SULFOQUINOVOSYL TRANSFERASE SQD2"/>
    <property type="match status" value="1"/>
</dbReference>
<dbReference type="EMBL" id="CP036498">
    <property type="protein sequence ID" value="QUS41097.1"/>
    <property type="molecule type" value="Genomic_DNA"/>
</dbReference>
<dbReference type="Proteomes" id="UP000682843">
    <property type="component" value="Chromosome"/>
</dbReference>
<reference evidence="1 2" key="1">
    <citation type="submission" date="2019-02" db="EMBL/GenBank/DDBJ databases">
        <title>Emended description of the genus Rhodopseudomonas and description of Rhodopseudomonas albus sp. nov., a non-phototrophic, heavy-metal-tolerant bacterium isolated from garden soil.</title>
        <authorList>
            <person name="Bao Z."/>
            <person name="Cao W.W."/>
            <person name="Sato Y."/>
            <person name="Nishizawa T."/>
            <person name="Zhao J."/>
            <person name="Guo Y."/>
            <person name="Ohta H."/>
        </authorList>
    </citation>
    <scope>NUCLEOTIDE SEQUENCE [LARGE SCALE GENOMIC DNA]</scope>
    <source>
        <strain evidence="1 2">SK50-23</strain>
    </source>
</reference>
<dbReference type="Pfam" id="PF13692">
    <property type="entry name" value="Glyco_trans_1_4"/>
    <property type="match status" value="1"/>
</dbReference>
<gene>
    <name evidence="1" type="ORF">RPMA_21320</name>
</gene>
<sequence length="426" mass="48123">MTSTLTLGLRARNAAPAPRRYQICLIHPFDPRGQKVGGLETYIRDFITFHPADTDLLFVGVDSVGDLKLGEIRRLTFRGRDFDFMPILHYSDQQAREAAKTIRSSLTGQFFSALLRHFIPVSRLIRQRGCTIDLRRVEFSWLPTLLRRPYVQMLHGEGAPKLQMDSLLKKYSFVHNFGERFAVSTSSHFLCVNPFITERLKGTYPAHRDKIDTLWTWVNTDIFKPQPFPGSTDPFRVIFAGRLDEFKDPPLMFRTIARLREKLNGKLEFHYIGTSDPHRFPEFAAIEDITVRHGFKDALGMASTLASAHAGILTSEFEGMPRCVLETLAVGRPTVAVHLPQLESVIDDGPSGYLIPRSSSRDEMVEALADRFVEVRDSIDAGTLDPMRVADAIANFTPATQLARVYTYHQQIQDGRGLSMTPSPAQ</sequence>
<organism evidence="1 2">
    <name type="scientific">Tardiphaga alba</name>
    <dbReference type="NCBI Taxonomy" id="340268"/>
    <lineage>
        <taxon>Bacteria</taxon>
        <taxon>Pseudomonadati</taxon>
        <taxon>Pseudomonadota</taxon>
        <taxon>Alphaproteobacteria</taxon>
        <taxon>Hyphomicrobiales</taxon>
        <taxon>Nitrobacteraceae</taxon>
        <taxon>Tardiphaga</taxon>
    </lineage>
</organism>
<protein>
    <submittedName>
        <fullName evidence="1">Glycosyltransferase family 1 protein</fullName>
    </submittedName>
</protein>
<accession>A0ABX8ABL7</accession>
<dbReference type="PANTHER" id="PTHR45947:SF3">
    <property type="entry name" value="SULFOQUINOVOSYL TRANSFERASE SQD2"/>
    <property type="match status" value="1"/>
</dbReference>
<dbReference type="RefSeq" id="WP_211909696.1">
    <property type="nucleotide sequence ID" value="NZ_CP036498.1"/>
</dbReference>